<feature type="domain" description="SH3b" evidence="2">
    <location>
        <begin position="46"/>
        <end position="120"/>
    </location>
</feature>
<dbReference type="OrthoDB" id="2001376at2"/>
<dbReference type="Proteomes" id="UP000190890">
    <property type="component" value="Unassembled WGS sequence"/>
</dbReference>
<organism evidence="3 4">
    <name type="scientific">Clostridium puniceum</name>
    <dbReference type="NCBI Taxonomy" id="29367"/>
    <lineage>
        <taxon>Bacteria</taxon>
        <taxon>Bacillati</taxon>
        <taxon>Bacillota</taxon>
        <taxon>Clostridia</taxon>
        <taxon>Eubacteriales</taxon>
        <taxon>Clostridiaceae</taxon>
        <taxon>Clostridium</taxon>
    </lineage>
</organism>
<evidence type="ECO:0000259" key="2">
    <source>
        <dbReference type="PROSITE" id="PS51781"/>
    </source>
</evidence>
<evidence type="ECO:0000256" key="1">
    <source>
        <dbReference type="SAM" id="SignalP"/>
    </source>
</evidence>
<dbReference type="InterPro" id="IPR003646">
    <property type="entry name" value="SH3-like_bac-type"/>
</dbReference>
<dbReference type="EMBL" id="LZZM01000187">
    <property type="protein sequence ID" value="OOM75285.1"/>
    <property type="molecule type" value="Genomic_DNA"/>
</dbReference>
<proteinExistence type="predicted"/>
<protein>
    <recommendedName>
        <fullName evidence="2">SH3b domain-containing protein</fullName>
    </recommendedName>
</protein>
<dbReference type="AlphaFoldDB" id="A0A1S8TCY9"/>
<keyword evidence="4" id="KW-1185">Reference proteome</keyword>
<dbReference type="Gene3D" id="2.30.30.40">
    <property type="entry name" value="SH3 Domains"/>
    <property type="match status" value="1"/>
</dbReference>
<name>A0A1S8TCY9_9CLOT</name>
<gene>
    <name evidence="3" type="ORF">CLPUN_33420</name>
</gene>
<dbReference type="RefSeq" id="WP_077848377.1">
    <property type="nucleotide sequence ID" value="NZ_LZZM01000187.1"/>
</dbReference>
<feature type="signal peptide" evidence="1">
    <location>
        <begin position="1"/>
        <end position="26"/>
    </location>
</feature>
<keyword evidence="1" id="KW-0732">Signal</keyword>
<feature type="chain" id="PRO_5012571681" description="SH3b domain-containing protein" evidence="1">
    <location>
        <begin position="27"/>
        <end position="120"/>
    </location>
</feature>
<sequence length="120" mass="12864">MKKIGIKLLALGILATVITTSTPVFASTNINTTENTVASSTRRLANITGTIASSNVNLRTTPGIETWNVYNVQLKKGDTVLILNEFGPSDGYYWYKVTVTSGILKGKSGYVATTYVDVAV</sequence>
<dbReference type="PROSITE" id="PS51781">
    <property type="entry name" value="SH3B"/>
    <property type="match status" value="1"/>
</dbReference>
<evidence type="ECO:0000313" key="4">
    <source>
        <dbReference type="Proteomes" id="UP000190890"/>
    </source>
</evidence>
<evidence type="ECO:0000313" key="3">
    <source>
        <dbReference type="EMBL" id="OOM75285.1"/>
    </source>
</evidence>
<comment type="caution">
    <text evidence="3">The sequence shown here is derived from an EMBL/GenBank/DDBJ whole genome shotgun (WGS) entry which is preliminary data.</text>
</comment>
<accession>A0A1S8TCY9</accession>
<reference evidence="3 4" key="1">
    <citation type="submission" date="2016-05" db="EMBL/GenBank/DDBJ databases">
        <title>Microbial solvent formation.</title>
        <authorList>
            <person name="Poehlein A."/>
            <person name="Montoya Solano J.D."/>
            <person name="Flitsch S."/>
            <person name="Krabben P."/>
            <person name="Duerre P."/>
            <person name="Daniel R."/>
        </authorList>
    </citation>
    <scope>NUCLEOTIDE SEQUENCE [LARGE SCALE GENOMIC DNA]</scope>
    <source>
        <strain evidence="3 4">DSM 2619</strain>
    </source>
</reference>